<feature type="compositionally biased region" description="Low complexity" evidence="1">
    <location>
        <begin position="162"/>
        <end position="182"/>
    </location>
</feature>
<evidence type="ECO:0000259" key="3">
    <source>
        <dbReference type="Pfam" id="PF13399"/>
    </source>
</evidence>
<evidence type="ECO:0000256" key="2">
    <source>
        <dbReference type="SAM" id="Phobius"/>
    </source>
</evidence>
<keyword evidence="2" id="KW-0812">Transmembrane</keyword>
<dbReference type="Pfam" id="PF13399">
    <property type="entry name" value="LytR_C"/>
    <property type="match status" value="1"/>
</dbReference>
<evidence type="ECO:0000313" key="4">
    <source>
        <dbReference type="EMBL" id="GAA4898440.1"/>
    </source>
</evidence>
<evidence type="ECO:0000256" key="1">
    <source>
        <dbReference type="SAM" id="MobiDB-lite"/>
    </source>
</evidence>
<comment type="caution">
    <text evidence="4">The sequence shown here is derived from an EMBL/GenBank/DDBJ whole genome shotgun (WGS) entry which is preliminary data.</text>
</comment>
<organism evidence="4 5">
    <name type="scientific">Tessaracoccus lubricantis</name>
    <dbReference type="NCBI Taxonomy" id="545543"/>
    <lineage>
        <taxon>Bacteria</taxon>
        <taxon>Bacillati</taxon>
        <taxon>Actinomycetota</taxon>
        <taxon>Actinomycetes</taxon>
        <taxon>Propionibacteriales</taxon>
        <taxon>Propionibacteriaceae</taxon>
        <taxon>Tessaracoccus</taxon>
    </lineage>
</organism>
<keyword evidence="2" id="KW-1133">Transmembrane helix</keyword>
<reference evidence="5" key="1">
    <citation type="journal article" date="2019" name="Int. J. Syst. Evol. Microbiol.">
        <title>The Global Catalogue of Microorganisms (GCM) 10K type strain sequencing project: providing services to taxonomists for standard genome sequencing and annotation.</title>
        <authorList>
            <consortium name="The Broad Institute Genomics Platform"/>
            <consortium name="The Broad Institute Genome Sequencing Center for Infectious Disease"/>
            <person name="Wu L."/>
            <person name="Ma J."/>
        </authorList>
    </citation>
    <scope>NUCLEOTIDE SEQUENCE [LARGE SCALE GENOMIC DNA]</scope>
    <source>
        <strain evidence="5">JCM 19125</strain>
    </source>
</reference>
<dbReference type="EMBL" id="BAABLV010000024">
    <property type="protein sequence ID" value="GAA4898440.1"/>
    <property type="molecule type" value="Genomic_DNA"/>
</dbReference>
<dbReference type="Proteomes" id="UP001501521">
    <property type="component" value="Unassembled WGS sequence"/>
</dbReference>
<gene>
    <name evidence="4" type="ORF">GCM10025789_15420</name>
</gene>
<sequence length="182" mass="19782">MRIFRLIATPVILLGLLGFLGWGFMWGWRELTAPLPTTPPTPCVTEATDIVTPALVTVNVYNGGFTTGLARRLGTYLTDAGFQVGKVDDTEETIKETIIRGNKAQYSSMRLVMSHFVNPKVEYDDRIDGTIDVLVGTAWEGYAPTENIIYQVSPEGGTICRPPVSTDESPSPSPSVTPTTEG</sequence>
<protein>
    <recommendedName>
        <fullName evidence="3">LytR/CpsA/Psr regulator C-terminal domain-containing protein</fullName>
    </recommendedName>
</protein>
<dbReference type="Gene3D" id="3.30.70.2390">
    <property type="match status" value="1"/>
</dbReference>
<keyword evidence="5" id="KW-1185">Reference proteome</keyword>
<evidence type="ECO:0000313" key="5">
    <source>
        <dbReference type="Proteomes" id="UP001501521"/>
    </source>
</evidence>
<feature type="transmembrane region" description="Helical" evidence="2">
    <location>
        <begin position="7"/>
        <end position="28"/>
    </location>
</feature>
<dbReference type="InterPro" id="IPR027381">
    <property type="entry name" value="LytR/CpsA/Psr_C"/>
</dbReference>
<name>A0ABP9FBR7_9ACTN</name>
<feature type="domain" description="LytR/CpsA/Psr regulator C-terminal" evidence="3">
    <location>
        <begin position="56"/>
        <end position="139"/>
    </location>
</feature>
<feature type="region of interest" description="Disordered" evidence="1">
    <location>
        <begin position="161"/>
        <end position="182"/>
    </location>
</feature>
<keyword evidence="2" id="KW-0472">Membrane</keyword>
<accession>A0ABP9FBR7</accession>
<dbReference type="RefSeq" id="WP_345581444.1">
    <property type="nucleotide sequence ID" value="NZ_BAABLV010000024.1"/>
</dbReference>
<proteinExistence type="predicted"/>